<feature type="compositionally biased region" description="Basic and acidic residues" evidence="1">
    <location>
        <begin position="67"/>
        <end position="76"/>
    </location>
</feature>
<dbReference type="PANTHER" id="PTHR28052:SF1">
    <property type="entry name" value="UPF0545 PROTEIN C22ORF39"/>
    <property type="match status" value="1"/>
</dbReference>
<organism evidence="2 3">
    <name type="scientific">Lithohypha guttulata</name>
    <dbReference type="NCBI Taxonomy" id="1690604"/>
    <lineage>
        <taxon>Eukaryota</taxon>
        <taxon>Fungi</taxon>
        <taxon>Dikarya</taxon>
        <taxon>Ascomycota</taxon>
        <taxon>Pezizomycotina</taxon>
        <taxon>Eurotiomycetes</taxon>
        <taxon>Chaetothyriomycetidae</taxon>
        <taxon>Chaetothyriales</taxon>
        <taxon>Trichomeriaceae</taxon>
        <taxon>Lithohypha</taxon>
    </lineage>
</organism>
<evidence type="ECO:0000313" key="2">
    <source>
        <dbReference type="EMBL" id="KAK5088396.1"/>
    </source>
</evidence>
<protein>
    <recommendedName>
        <fullName evidence="4">Early meiotic induction protein 1</fullName>
    </recommendedName>
</protein>
<sequence>MWWPFGLSNDNKSLIPRQPEDITPAQQHAVEKLPARVKQEISREEQASLDFAELLKEIEIEQAKALDQRVHGKQDGKSQSTPIPADISPDALYPTEISCRSALDYAMFCQSFGGQFVNVYRYGEFRSCKNHWSDFWLCMRTRNWEEKDRVKAIQDHYRMKAVKWKTGPSSEDIWEVRTEPVKDAFQDSLEELEAKIADWKQAHPDVSDPWDKRQGTTFANAPPST</sequence>
<dbReference type="Proteomes" id="UP001309876">
    <property type="component" value="Unassembled WGS sequence"/>
</dbReference>
<comment type="caution">
    <text evidence="2">The sequence shown here is derived from an EMBL/GenBank/DDBJ whole genome shotgun (WGS) entry which is preliminary data.</text>
</comment>
<evidence type="ECO:0008006" key="4">
    <source>
        <dbReference type="Google" id="ProtNLM"/>
    </source>
</evidence>
<feature type="region of interest" description="Disordered" evidence="1">
    <location>
        <begin position="202"/>
        <end position="225"/>
    </location>
</feature>
<keyword evidence="3" id="KW-1185">Reference proteome</keyword>
<dbReference type="AlphaFoldDB" id="A0AAN7YI61"/>
<feature type="compositionally biased region" description="Polar residues" evidence="1">
    <location>
        <begin position="215"/>
        <end position="225"/>
    </location>
</feature>
<accession>A0AAN7YI61</accession>
<reference evidence="2 3" key="1">
    <citation type="submission" date="2023-08" db="EMBL/GenBank/DDBJ databases">
        <title>Black Yeasts Isolated from many extreme environments.</title>
        <authorList>
            <person name="Coleine C."/>
            <person name="Stajich J.E."/>
            <person name="Selbmann L."/>
        </authorList>
    </citation>
    <scope>NUCLEOTIDE SEQUENCE [LARGE SCALE GENOMIC DNA]</scope>
    <source>
        <strain evidence="2 3">CCFEE 5910</strain>
    </source>
</reference>
<proteinExistence type="predicted"/>
<dbReference type="EMBL" id="JAVRRJ010000002">
    <property type="protein sequence ID" value="KAK5088396.1"/>
    <property type="molecule type" value="Genomic_DNA"/>
</dbReference>
<dbReference type="Pfam" id="PF11326">
    <property type="entry name" value="PANTS-like"/>
    <property type="match status" value="1"/>
</dbReference>
<evidence type="ECO:0000256" key="1">
    <source>
        <dbReference type="SAM" id="MobiDB-lite"/>
    </source>
</evidence>
<name>A0AAN7YI61_9EURO</name>
<feature type="region of interest" description="Disordered" evidence="1">
    <location>
        <begin position="67"/>
        <end position="88"/>
    </location>
</feature>
<evidence type="ECO:0000313" key="3">
    <source>
        <dbReference type="Proteomes" id="UP001309876"/>
    </source>
</evidence>
<gene>
    <name evidence="2" type="ORF">LTR05_002614</name>
</gene>
<dbReference type="InterPro" id="IPR021475">
    <property type="entry name" value="Pants/Emi1-like"/>
</dbReference>
<dbReference type="PANTHER" id="PTHR28052">
    <property type="entry name" value="UPF0545 PROTEIN C22ORF39"/>
    <property type="match status" value="1"/>
</dbReference>
<feature type="compositionally biased region" description="Basic and acidic residues" evidence="1">
    <location>
        <begin position="202"/>
        <end position="214"/>
    </location>
</feature>